<evidence type="ECO:0000256" key="9">
    <source>
        <dbReference type="ARBA" id="ARBA00023463"/>
    </source>
</evidence>
<evidence type="ECO:0000256" key="11">
    <source>
        <dbReference type="RuleBase" id="RU079119"/>
    </source>
</evidence>
<dbReference type="GO" id="GO:0005794">
    <property type="term" value="C:Golgi apparatus"/>
    <property type="evidence" value="ECO:0007669"/>
    <property type="project" value="TreeGrafter"/>
</dbReference>
<dbReference type="GO" id="GO:0019706">
    <property type="term" value="F:protein-cysteine S-palmitoyltransferase activity"/>
    <property type="evidence" value="ECO:0007669"/>
    <property type="project" value="UniProtKB-EC"/>
</dbReference>
<dbReference type="EMBL" id="KE123995">
    <property type="protein sequence ID" value="EPB86139.1"/>
    <property type="molecule type" value="Genomic_DNA"/>
</dbReference>
<organism evidence="14 15">
    <name type="scientific">Mucor circinelloides f. circinelloides (strain 1006PhL)</name>
    <name type="common">Mucormycosis agent</name>
    <name type="synonym">Calyptromyces circinelloides</name>
    <dbReference type="NCBI Taxonomy" id="1220926"/>
    <lineage>
        <taxon>Eukaryota</taxon>
        <taxon>Fungi</taxon>
        <taxon>Fungi incertae sedis</taxon>
        <taxon>Mucoromycota</taxon>
        <taxon>Mucoromycotina</taxon>
        <taxon>Mucoromycetes</taxon>
        <taxon>Mucorales</taxon>
        <taxon>Mucorineae</taxon>
        <taxon>Mucoraceae</taxon>
        <taxon>Mucor</taxon>
    </lineage>
</organism>
<evidence type="ECO:0000256" key="6">
    <source>
        <dbReference type="ARBA" id="ARBA00023139"/>
    </source>
</evidence>
<feature type="compositionally biased region" description="Polar residues" evidence="12">
    <location>
        <begin position="147"/>
        <end position="157"/>
    </location>
</feature>
<keyword evidence="3 11" id="KW-0812">Transmembrane</keyword>
<keyword evidence="4 11" id="KW-1133">Transmembrane helix</keyword>
<proteinExistence type="inferred from homology"/>
<feature type="domain" description="Palmitoyltransferase DHHC" evidence="13">
    <location>
        <begin position="292"/>
        <end position="421"/>
    </location>
</feature>
<evidence type="ECO:0000256" key="8">
    <source>
        <dbReference type="ARBA" id="ARBA00023315"/>
    </source>
</evidence>
<feature type="compositionally biased region" description="Polar residues" evidence="12">
    <location>
        <begin position="61"/>
        <end position="73"/>
    </location>
</feature>
<feature type="transmembrane region" description="Helical" evidence="11">
    <location>
        <begin position="199"/>
        <end position="223"/>
    </location>
</feature>
<dbReference type="PANTHER" id="PTHR22883">
    <property type="entry name" value="ZINC FINGER DHHC DOMAIN CONTAINING PROTEIN"/>
    <property type="match status" value="1"/>
</dbReference>
<comment type="similarity">
    <text evidence="9">Belongs to the DHHC palmitoyltransferase family. ERF2/ZDHHC9 subfamily.</text>
</comment>
<evidence type="ECO:0000259" key="13">
    <source>
        <dbReference type="Pfam" id="PF01529"/>
    </source>
</evidence>
<dbReference type="OrthoDB" id="9909019at2759"/>
<keyword evidence="8 11" id="KW-0012">Acyltransferase</keyword>
<comment type="subcellular location">
    <subcellularLocation>
        <location evidence="1">Endomembrane system</location>
        <topology evidence="1">Multi-pass membrane protein</topology>
    </subcellularLocation>
</comment>
<name>S2J913_MUCC1</name>
<dbReference type="EC" id="2.3.1.225" evidence="11"/>
<feature type="transmembrane region" description="Helical" evidence="11">
    <location>
        <begin position="229"/>
        <end position="246"/>
    </location>
</feature>
<accession>S2J913</accession>
<dbReference type="InterPro" id="IPR039859">
    <property type="entry name" value="PFA4/ZDH16/20/ERF2-like"/>
</dbReference>
<dbReference type="GO" id="GO:0005783">
    <property type="term" value="C:endoplasmic reticulum"/>
    <property type="evidence" value="ECO:0007669"/>
    <property type="project" value="TreeGrafter"/>
</dbReference>
<evidence type="ECO:0000256" key="1">
    <source>
        <dbReference type="ARBA" id="ARBA00004127"/>
    </source>
</evidence>
<evidence type="ECO:0000256" key="4">
    <source>
        <dbReference type="ARBA" id="ARBA00022989"/>
    </source>
</evidence>
<feature type="transmembrane region" description="Helical" evidence="11">
    <location>
        <begin position="384"/>
        <end position="405"/>
    </location>
</feature>
<keyword evidence="7" id="KW-0449">Lipoprotein</keyword>
<keyword evidence="6" id="KW-0564">Palmitate</keyword>
<gene>
    <name evidence="14" type="ORF">HMPREF1544_07041</name>
</gene>
<dbReference type="InParanoid" id="S2J913"/>
<keyword evidence="2 11" id="KW-0808">Transferase</keyword>
<evidence type="ECO:0000256" key="7">
    <source>
        <dbReference type="ARBA" id="ARBA00023288"/>
    </source>
</evidence>
<feature type="compositionally biased region" description="Low complexity" evidence="12">
    <location>
        <begin position="117"/>
        <end position="143"/>
    </location>
</feature>
<evidence type="ECO:0000256" key="12">
    <source>
        <dbReference type="SAM" id="MobiDB-lite"/>
    </source>
</evidence>
<feature type="transmembrane region" description="Helical" evidence="11">
    <location>
        <begin position="339"/>
        <end position="364"/>
    </location>
</feature>
<feature type="region of interest" description="Disordered" evidence="12">
    <location>
        <begin position="44"/>
        <end position="73"/>
    </location>
</feature>
<dbReference type="OMA" id="KIMDAYH"/>
<dbReference type="VEuPathDB" id="FungiDB:HMPREF1544_07041"/>
<dbReference type="AlphaFoldDB" id="S2J913"/>
<comment type="domain">
    <text evidence="11">The DHHC domain is required for palmitoyltransferase activity.</text>
</comment>
<reference evidence="15" key="1">
    <citation type="submission" date="2013-05" db="EMBL/GenBank/DDBJ databases">
        <title>The Genome sequence of Mucor circinelloides f. circinelloides 1006PhL.</title>
        <authorList>
            <consortium name="The Broad Institute Genomics Platform"/>
            <person name="Cuomo C."/>
            <person name="Earl A."/>
            <person name="Findley K."/>
            <person name="Lee S.C."/>
            <person name="Walker B."/>
            <person name="Young S."/>
            <person name="Zeng Q."/>
            <person name="Gargeya S."/>
            <person name="Fitzgerald M."/>
            <person name="Haas B."/>
            <person name="Abouelleil A."/>
            <person name="Allen A.W."/>
            <person name="Alvarado L."/>
            <person name="Arachchi H.M."/>
            <person name="Berlin A.M."/>
            <person name="Chapman S.B."/>
            <person name="Gainer-Dewar J."/>
            <person name="Goldberg J."/>
            <person name="Griggs A."/>
            <person name="Gujja S."/>
            <person name="Hansen M."/>
            <person name="Howarth C."/>
            <person name="Imamovic A."/>
            <person name="Ireland A."/>
            <person name="Larimer J."/>
            <person name="McCowan C."/>
            <person name="Murphy C."/>
            <person name="Pearson M."/>
            <person name="Poon T.W."/>
            <person name="Priest M."/>
            <person name="Roberts A."/>
            <person name="Saif S."/>
            <person name="Shea T."/>
            <person name="Sisk P."/>
            <person name="Sykes S."/>
            <person name="Wortman J."/>
            <person name="Nusbaum C."/>
            <person name="Birren B."/>
        </authorList>
    </citation>
    <scope>NUCLEOTIDE SEQUENCE [LARGE SCALE GENOMIC DNA]</scope>
    <source>
        <strain evidence="15">1006PhL</strain>
    </source>
</reference>
<dbReference type="GO" id="GO:0006612">
    <property type="term" value="P:protein targeting to membrane"/>
    <property type="evidence" value="ECO:0007669"/>
    <property type="project" value="TreeGrafter"/>
</dbReference>
<evidence type="ECO:0000313" key="14">
    <source>
        <dbReference type="EMBL" id="EPB86139.1"/>
    </source>
</evidence>
<evidence type="ECO:0000313" key="15">
    <source>
        <dbReference type="Proteomes" id="UP000014254"/>
    </source>
</evidence>
<dbReference type="PROSITE" id="PS50216">
    <property type="entry name" value="DHHC"/>
    <property type="match status" value="1"/>
</dbReference>
<feature type="region of interest" description="Disordered" evidence="12">
    <location>
        <begin position="106"/>
        <end position="164"/>
    </location>
</feature>
<protein>
    <recommendedName>
        <fullName evidence="11">Palmitoyltransferase</fullName>
        <ecNumber evidence="11">2.3.1.225</ecNumber>
    </recommendedName>
</protein>
<dbReference type="FunCoup" id="S2J913">
    <property type="interactions" value="320"/>
</dbReference>
<dbReference type="STRING" id="1220926.S2J913"/>
<keyword evidence="15" id="KW-1185">Reference proteome</keyword>
<dbReference type="Pfam" id="PF01529">
    <property type="entry name" value="DHHC"/>
    <property type="match status" value="1"/>
</dbReference>
<dbReference type="Proteomes" id="UP000014254">
    <property type="component" value="Unassembled WGS sequence"/>
</dbReference>
<dbReference type="eggNOG" id="KOG1311">
    <property type="taxonomic scope" value="Eukaryota"/>
</dbReference>
<evidence type="ECO:0000256" key="5">
    <source>
        <dbReference type="ARBA" id="ARBA00023136"/>
    </source>
</evidence>
<evidence type="ECO:0000256" key="10">
    <source>
        <dbReference type="ARBA" id="ARBA00048048"/>
    </source>
</evidence>
<sequence length="473" mass="53568">MDVQKRQSIIERIQEQSSFTVFQPAFFSSSFEPESLEDFDFESAPMNHLPTTKKDDEQDPIHQSSGLTSNSNVTSYASTAPILQQQPYSKHNQTLTTATEEYNLQTLGTKRASMNDATTESETESAAAATTTTTTAAAAAAAEDSQETLNSKHVPSQHQHEQKSRYVLKNQPYRNYQIFPGHTRFLLGGRLVTSRDYRAFIAALFILISPTVLFAIFTCPFLWNQVHPALPIVFAYLFVLAFVSMLKTSWTDPGIIPRNLDPIAQDIMDESASVDSEEAPPKEIWIKNTAYSLKYCDTCMIYRPPRASHCRQCNNCVEFEDHHCAWLNNCVGKRNYRSFFTFITSSALLCVFVICSGVYELLFISRNQEQQPTSFGEVFSKAPVSFVLCIYCFVLLWLVGGLTLYHCSLVLRGVTTHEQIRADIIRAKYPELRANPYSKSSPLKNMIQVLCQPQPKSYLRRRKMADPVIEKLS</sequence>
<comment type="catalytic activity">
    <reaction evidence="10 11">
        <text>L-cysteinyl-[protein] + hexadecanoyl-CoA = S-hexadecanoyl-L-cysteinyl-[protein] + CoA</text>
        <dbReference type="Rhea" id="RHEA:36683"/>
        <dbReference type="Rhea" id="RHEA-COMP:10131"/>
        <dbReference type="Rhea" id="RHEA-COMP:11032"/>
        <dbReference type="ChEBI" id="CHEBI:29950"/>
        <dbReference type="ChEBI" id="CHEBI:57287"/>
        <dbReference type="ChEBI" id="CHEBI:57379"/>
        <dbReference type="ChEBI" id="CHEBI:74151"/>
        <dbReference type="EC" id="2.3.1.225"/>
    </reaction>
</comment>
<keyword evidence="5 11" id="KW-0472">Membrane</keyword>
<dbReference type="InterPro" id="IPR001594">
    <property type="entry name" value="Palmitoyltrfase_DHHC"/>
</dbReference>
<dbReference type="PANTHER" id="PTHR22883:SF43">
    <property type="entry name" value="PALMITOYLTRANSFERASE APP"/>
    <property type="match status" value="1"/>
</dbReference>
<evidence type="ECO:0000256" key="2">
    <source>
        <dbReference type="ARBA" id="ARBA00022679"/>
    </source>
</evidence>
<evidence type="ECO:0000256" key="3">
    <source>
        <dbReference type="ARBA" id="ARBA00022692"/>
    </source>
</evidence>